<gene>
    <name evidence="2" type="ORF">AFUS01_LOCUS18583</name>
</gene>
<feature type="transmembrane region" description="Helical" evidence="1">
    <location>
        <begin position="79"/>
        <end position="104"/>
    </location>
</feature>
<evidence type="ECO:0000313" key="3">
    <source>
        <dbReference type="Proteomes" id="UP000708208"/>
    </source>
</evidence>
<dbReference type="Proteomes" id="UP000708208">
    <property type="component" value="Unassembled WGS sequence"/>
</dbReference>
<name>A0A8J2K599_9HEXA</name>
<evidence type="ECO:0008006" key="4">
    <source>
        <dbReference type="Google" id="ProtNLM"/>
    </source>
</evidence>
<proteinExistence type="predicted"/>
<sequence length="371" mass="42670">MGLRNASMILRIAVIVVLAINAVFTLVMLGHSIFVYNYFQGPPPTEDFRIGQIVLTTSLIIAIVAIVYALFVKLFDFKSLIVVIIIDVGFVLAIILSIASMYYFRDTQPTVDQFQNYAKAYFKKHGKSPPFFNKIQHEMRGYCCGASSYLDYVEETQYVDTDDIMAVLLEVTRVDSPEFITTNYQAMLYDREANIKKNMSTERYKRLQRQEQLVDPYLDTSEIAAKISQRISREAVDDLRELQNQFADPKMIMFLPIGCLDFMDEIKTSKWKGFHKFKFVRTHVISTFQGILGMIICSFILLIISVVIFNVKGHAIDKEQRLTAFQILHDEKINADESHFSFENNNELSTSADEFLMRATSRFDGINYAIK</sequence>
<accession>A0A8J2K599</accession>
<organism evidence="2 3">
    <name type="scientific">Allacma fusca</name>
    <dbReference type="NCBI Taxonomy" id="39272"/>
    <lineage>
        <taxon>Eukaryota</taxon>
        <taxon>Metazoa</taxon>
        <taxon>Ecdysozoa</taxon>
        <taxon>Arthropoda</taxon>
        <taxon>Hexapoda</taxon>
        <taxon>Collembola</taxon>
        <taxon>Symphypleona</taxon>
        <taxon>Sminthuridae</taxon>
        <taxon>Allacma</taxon>
    </lineage>
</organism>
<comment type="caution">
    <text evidence="2">The sequence shown here is derived from an EMBL/GenBank/DDBJ whole genome shotgun (WGS) entry which is preliminary data.</text>
</comment>
<protein>
    <recommendedName>
        <fullName evidence="4">Tetraspanin family protein</fullName>
    </recommendedName>
</protein>
<dbReference type="EMBL" id="CAJVCH010186024">
    <property type="protein sequence ID" value="CAG7729898.1"/>
    <property type="molecule type" value="Genomic_DNA"/>
</dbReference>
<feature type="transmembrane region" description="Helical" evidence="1">
    <location>
        <begin position="12"/>
        <end position="38"/>
    </location>
</feature>
<keyword evidence="1" id="KW-1133">Transmembrane helix</keyword>
<evidence type="ECO:0000313" key="2">
    <source>
        <dbReference type="EMBL" id="CAG7729898.1"/>
    </source>
</evidence>
<evidence type="ECO:0000256" key="1">
    <source>
        <dbReference type="SAM" id="Phobius"/>
    </source>
</evidence>
<keyword evidence="1" id="KW-0812">Transmembrane</keyword>
<feature type="transmembrane region" description="Helical" evidence="1">
    <location>
        <begin position="291"/>
        <end position="311"/>
    </location>
</feature>
<dbReference type="AlphaFoldDB" id="A0A8J2K599"/>
<reference evidence="2" key="1">
    <citation type="submission" date="2021-06" db="EMBL/GenBank/DDBJ databases">
        <authorList>
            <person name="Hodson N. C."/>
            <person name="Mongue J. A."/>
            <person name="Jaron S. K."/>
        </authorList>
    </citation>
    <scope>NUCLEOTIDE SEQUENCE</scope>
</reference>
<keyword evidence="1" id="KW-0472">Membrane</keyword>
<keyword evidence="3" id="KW-1185">Reference proteome</keyword>
<feature type="transmembrane region" description="Helical" evidence="1">
    <location>
        <begin position="50"/>
        <end position="72"/>
    </location>
</feature>